<protein>
    <submittedName>
        <fullName evidence="1">Uncharacterized protein</fullName>
    </submittedName>
</protein>
<dbReference type="AlphaFoldDB" id="A0AAD7UAQ1"/>
<accession>A0AAD7UAQ1</accession>
<keyword evidence="2" id="KW-1185">Reference proteome</keyword>
<gene>
    <name evidence="1" type="ORF">CTAYLR_005032</name>
</gene>
<comment type="caution">
    <text evidence="1">The sequence shown here is derived from an EMBL/GenBank/DDBJ whole genome shotgun (WGS) entry which is preliminary data.</text>
</comment>
<dbReference type="EMBL" id="JAQMWT010000435">
    <property type="protein sequence ID" value="KAJ8601376.1"/>
    <property type="molecule type" value="Genomic_DNA"/>
</dbReference>
<proteinExistence type="predicted"/>
<sequence length="577" mass="61751">MQRSAACPGSVDPRWESGNEFCFAVAIDAPEDINEGCVVVSLRDEQVYVAEAVDASRQEDAIYELGEAVLPFRDLFYRGKAMAGTRTVQLTAQWLQLRRAPGMVRVAGQAFETDIARISGTENLVEDEIPEDRATTPKTPHVFELPNTPVFDIRGLAPSLDLGEMLRTPRRKPSDTTTVSPRAHLQRLRRAANHAEKSLLRSSPLARETMQTSLRDRIRDALVGLRERDSRAASAGALWAELRNADDQRALIFIDEILGLRQTATAGGIASGVLTDELAPVSARRQTLALLAAVAVSHPRACVPRLRAALRTVALASQSGGGPTSVFSLECAQVAGGLARAVFPHAAVARGSCVAGDADFVVGALITPFTLMLSRPRARGRRSVAACVAAVIGASSGPCTVSPGAAAIAAWIEEACRRHTDALEPFFDAAQALIVLYRTAASMSDDAAARNIPKVNDSQQHIMVRVAQTIAAAIAEAAPLFARHAARCIDGEITVGIVNDSVGWRDRVAALELVEMLATSDCCCDATSHLCVPLLEAANRARHDSVRAVREAAHRAVLALEALRTSSKRQQILVVVL</sequence>
<evidence type="ECO:0000313" key="1">
    <source>
        <dbReference type="EMBL" id="KAJ8601376.1"/>
    </source>
</evidence>
<organism evidence="1 2">
    <name type="scientific">Chrysophaeum taylorii</name>
    <dbReference type="NCBI Taxonomy" id="2483200"/>
    <lineage>
        <taxon>Eukaryota</taxon>
        <taxon>Sar</taxon>
        <taxon>Stramenopiles</taxon>
        <taxon>Ochrophyta</taxon>
        <taxon>Pelagophyceae</taxon>
        <taxon>Pelagomonadales</taxon>
        <taxon>Pelagomonadaceae</taxon>
        <taxon>Chrysophaeum</taxon>
    </lineage>
</organism>
<evidence type="ECO:0000313" key="2">
    <source>
        <dbReference type="Proteomes" id="UP001230188"/>
    </source>
</evidence>
<reference evidence="1" key="1">
    <citation type="submission" date="2023-01" db="EMBL/GenBank/DDBJ databases">
        <title>Metagenome sequencing of chrysophaentin producing Chrysophaeum taylorii.</title>
        <authorList>
            <person name="Davison J."/>
            <person name="Bewley C."/>
        </authorList>
    </citation>
    <scope>NUCLEOTIDE SEQUENCE</scope>
    <source>
        <strain evidence="1">NIES-1699</strain>
    </source>
</reference>
<dbReference type="Proteomes" id="UP001230188">
    <property type="component" value="Unassembled WGS sequence"/>
</dbReference>
<name>A0AAD7UAQ1_9STRA</name>